<dbReference type="Pfam" id="PF09851">
    <property type="entry name" value="SHOCT"/>
    <property type="match status" value="1"/>
</dbReference>
<gene>
    <name evidence="4" type="ORF">AFL01nite_05520</name>
</gene>
<reference evidence="4 5" key="1">
    <citation type="submission" date="2019-07" db="EMBL/GenBank/DDBJ databases">
        <title>Whole genome shotgun sequence of Aeromicrobium flavum NBRC 107625.</title>
        <authorList>
            <person name="Hosoyama A."/>
            <person name="Uohara A."/>
            <person name="Ohji S."/>
            <person name="Ichikawa N."/>
        </authorList>
    </citation>
    <scope>NUCLEOTIDE SEQUENCE [LARGE SCALE GENOMIC DNA]</scope>
    <source>
        <strain evidence="4 5">NBRC 107625</strain>
    </source>
</reference>
<sequence length="98" mass="11178">MGWYHDGTGWVGWILMTLAMVAFWALVVVAVIAIFRGTQSTDASPSDRRDPMQILNERFARGEINEDEYHARSTVLRTSQRQENQPPSCRRNEIDGVP</sequence>
<feature type="compositionally biased region" description="Polar residues" evidence="1">
    <location>
        <begin position="75"/>
        <end position="87"/>
    </location>
</feature>
<dbReference type="InterPro" id="IPR018649">
    <property type="entry name" value="SHOCT"/>
</dbReference>
<evidence type="ECO:0000313" key="5">
    <source>
        <dbReference type="Proteomes" id="UP000321769"/>
    </source>
</evidence>
<accession>A0A512HS60</accession>
<comment type="caution">
    <text evidence="4">The sequence shown here is derived from an EMBL/GenBank/DDBJ whole genome shotgun (WGS) entry which is preliminary data.</text>
</comment>
<feature type="domain" description="SHOCT" evidence="3">
    <location>
        <begin position="50"/>
        <end position="72"/>
    </location>
</feature>
<keyword evidence="2" id="KW-0472">Membrane</keyword>
<dbReference type="OrthoDB" id="3748887at2"/>
<name>A0A512HS60_9ACTN</name>
<keyword evidence="5" id="KW-1185">Reference proteome</keyword>
<evidence type="ECO:0000256" key="2">
    <source>
        <dbReference type="SAM" id="Phobius"/>
    </source>
</evidence>
<dbReference type="Proteomes" id="UP000321769">
    <property type="component" value="Unassembled WGS sequence"/>
</dbReference>
<feature type="transmembrane region" description="Helical" evidence="2">
    <location>
        <begin position="12"/>
        <end position="35"/>
    </location>
</feature>
<evidence type="ECO:0000313" key="4">
    <source>
        <dbReference type="EMBL" id="GEO88225.1"/>
    </source>
</evidence>
<keyword evidence="2" id="KW-1133">Transmembrane helix</keyword>
<evidence type="ECO:0000256" key="1">
    <source>
        <dbReference type="SAM" id="MobiDB-lite"/>
    </source>
</evidence>
<keyword evidence="2" id="KW-0812">Transmembrane</keyword>
<protein>
    <recommendedName>
        <fullName evidence="3">SHOCT domain-containing protein</fullName>
    </recommendedName>
</protein>
<organism evidence="4 5">
    <name type="scientific">Aeromicrobium flavum</name>
    <dbReference type="NCBI Taxonomy" id="416568"/>
    <lineage>
        <taxon>Bacteria</taxon>
        <taxon>Bacillati</taxon>
        <taxon>Actinomycetota</taxon>
        <taxon>Actinomycetes</taxon>
        <taxon>Propionibacteriales</taxon>
        <taxon>Nocardioidaceae</taxon>
        <taxon>Aeromicrobium</taxon>
    </lineage>
</organism>
<dbReference type="AlphaFoldDB" id="A0A512HS60"/>
<feature type="region of interest" description="Disordered" evidence="1">
    <location>
        <begin position="74"/>
        <end position="98"/>
    </location>
</feature>
<proteinExistence type="predicted"/>
<evidence type="ECO:0000259" key="3">
    <source>
        <dbReference type="Pfam" id="PF09851"/>
    </source>
</evidence>
<dbReference type="EMBL" id="BJZQ01000001">
    <property type="protein sequence ID" value="GEO88225.1"/>
    <property type="molecule type" value="Genomic_DNA"/>
</dbReference>